<evidence type="ECO:0000313" key="3">
    <source>
        <dbReference type="Proteomes" id="UP001549251"/>
    </source>
</evidence>
<accession>A0ABV2PZ19</accession>
<dbReference type="EMBL" id="JBEPSD010000002">
    <property type="protein sequence ID" value="MET4570283.1"/>
    <property type="molecule type" value="Genomic_DNA"/>
</dbReference>
<dbReference type="RefSeq" id="WP_354551017.1">
    <property type="nucleotide sequence ID" value="NZ_JBEPSD010000002.1"/>
</dbReference>
<dbReference type="PROSITE" id="PS51257">
    <property type="entry name" value="PROKAR_LIPOPROTEIN"/>
    <property type="match status" value="1"/>
</dbReference>
<feature type="region of interest" description="Disordered" evidence="1">
    <location>
        <begin position="346"/>
        <end position="368"/>
    </location>
</feature>
<organism evidence="2 3">
    <name type="scientific">Rhodanobacter soli</name>
    <dbReference type="NCBI Taxonomy" id="590609"/>
    <lineage>
        <taxon>Bacteria</taxon>
        <taxon>Pseudomonadati</taxon>
        <taxon>Pseudomonadota</taxon>
        <taxon>Gammaproteobacteria</taxon>
        <taxon>Lysobacterales</taxon>
        <taxon>Rhodanobacteraceae</taxon>
        <taxon>Rhodanobacter</taxon>
    </lineage>
</organism>
<evidence type="ECO:0008006" key="4">
    <source>
        <dbReference type="Google" id="ProtNLM"/>
    </source>
</evidence>
<gene>
    <name evidence="2" type="ORF">ABIE04_002644</name>
</gene>
<comment type="caution">
    <text evidence="2">The sequence shown here is derived from an EMBL/GenBank/DDBJ whole genome shotgun (WGS) entry which is preliminary data.</text>
</comment>
<proteinExistence type="predicted"/>
<dbReference type="Proteomes" id="UP001549251">
    <property type="component" value="Unassembled WGS sequence"/>
</dbReference>
<name>A0ABV2PZ19_9GAMM</name>
<reference evidence="2 3" key="1">
    <citation type="submission" date="2024-06" db="EMBL/GenBank/DDBJ databases">
        <title>Sorghum-associated microbial communities from plants grown in Nebraska, USA.</title>
        <authorList>
            <person name="Schachtman D."/>
        </authorList>
    </citation>
    <scope>NUCLEOTIDE SEQUENCE [LARGE SCALE GENOMIC DNA]</scope>
    <source>
        <strain evidence="2 3">1757</strain>
    </source>
</reference>
<evidence type="ECO:0000313" key="2">
    <source>
        <dbReference type="EMBL" id="MET4570283.1"/>
    </source>
</evidence>
<protein>
    <recommendedName>
        <fullName evidence="4">Lipoprotein</fullName>
    </recommendedName>
</protein>
<evidence type="ECO:0000256" key="1">
    <source>
        <dbReference type="SAM" id="MobiDB-lite"/>
    </source>
</evidence>
<sequence length="368" mass="39952">MNRIARHAAVAAAVIGLCGCAQQAKIVRPSTTQLQALKPLPVVQVISQDKLAAEDTFTYANVSFIPNPSIPIVVGAAGGALGMAIVNAEIRAEARRFAEQHVQPLRSVLEGFDAKGVLSESLRQGLGQQPASFGSYTLADATWAKQTGSGQRAVLETGYAMTPDFSALQVIATVSIFVPGSKDNKPLYRNMLVYQSPRFSVPAKTAADSKHMVVQENSRYAALHIDDEIEKANAAFNKHDPEAGRMRQKVVSEQREHRLRLKQAGEATWDPDTRAQRLCETWSAGHGEALKAAMRASGIEIAHMLQLDLAGQVPADLADQPRIVFQDDSREIKYLEDGHMISLAVSDDDASEKRSSPRVTMPLPHVGR</sequence>
<keyword evidence="3" id="KW-1185">Reference proteome</keyword>